<evidence type="ECO:0000256" key="1">
    <source>
        <dbReference type="SAM" id="MobiDB-lite"/>
    </source>
</evidence>
<keyword evidence="2" id="KW-1133">Transmembrane helix</keyword>
<reference evidence="3 4" key="1">
    <citation type="submission" date="2018-01" db="EMBL/GenBank/DDBJ databases">
        <title>Draft genome sequence of Jishengella sp. NA12.</title>
        <authorList>
            <person name="Sahin N."/>
            <person name="Ay H."/>
            <person name="Saygin H."/>
        </authorList>
    </citation>
    <scope>NUCLEOTIDE SEQUENCE [LARGE SCALE GENOMIC DNA]</scope>
    <source>
        <strain evidence="3 4">NA12</strain>
    </source>
</reference>
<evidence type="ECO:0000256" key="2">
    <source>
        <dbReference type="SAM" id="Phobius"/>
    </source>
</evidence>
<dbReference type="AlphaFoldDB" id="A0A2W2DMT8"/>
<name>A0A2W2DMT8_9ACTN</name>
<dbReference type="InterPro" id="IPR021903">
    <property type="entry name" value="DUF3515"/>
</dbReference>
<proteinExistence type="predicted"/>
<keyword evidence="2" id="KW-0812">Transmembrane</keyword>
<evidence type="ECO:0000313" key="3">
    <source>
        <dbReference type="EMBL" id="PZG13266.1"/>
    </source>
</evidence>
<comment type="caution">
    <text evidence="3">The sequence shown here is derived from an EMBL/GenBank/DDBJ whole genome shotgun (WGS) entry which is preliminary data.</text>
</comment>
<accession>A0A2W2DMT8</accession>
<dbReference type="Proteomes" id="UP000248924">
    <property type="component" value="Unassembled WGS sequence"/>
</dbReference>
<protein>
    <submittedName>
        <fullName evidence="3">DUF3515 domain-containing protein</fullName>
    </submittedName>
</protein>
<keyword evidence="4" id="KW-1185">Reference proteome</keyword>
<gene>
    <name evidence="3" type="ORF">C1I95_24025</name>
</gene>
<evidence type="ECO:0000313" key="4">
    <source>
        <dbReference type="Proteomes" id="UP000248924"/>
    </source>
</evidence>
<feature type="transmembrane region" description="Helical" evidence="2">
    <location>
        <begin position="28"/>
        <end position="52"/>
    </location>
</feature>
<keyword evidence="2" id="KW-0472">Membrane</keyword>
<feature type="region of interest" description="Disordered" evidence="1">
    <location>
        <begin position="1"/>
        <end position="23"/>
    </location>
</feature>
<dbReference type="EMBL" id="POTY01000182">
    <property type="protein sequence ID" value="PZG13266.1"/>
    <property type="molecule type" value="Genomic_DNA"/>
</dbReference>
<dbReference type="Pfam" id="PF12028">
    <property type="entry name" value="DUF3515"/>
    <property type="match status" value="1"/>
</dbReference>
<sequence length="207" mass="21274">MDRISESAVAEADRPDDAPAPDRTNRSAALIATAVALPVALLVGALALANFAPDTPAAGPEPSPTTSRPQSTAPVEMAAPALAERPATVCRALLSQLPTSIRDLSQRPVSAGPEQNAAYGDPALTVACGGAEPEVQPTDHINLVNSVCWHAVERADVTELTTLDRETAVTVRVPHFYGEALQWVSPISTTIVASVPSAGPAPSGCTS</sequence>
<dbReference type="OrthoDB" id="5185834at2"/>
<feature type="compositionally biased region" description="Basic and acidic residues" evidence="1">
    <location>
        <begin position="1"/>
        <end position="17"/>
    </location>
</feature>
<organism evidence="3 4">
    <name type="scientific">Micromonospora craterilacus</name>
    <dbReference type="NCBI Taxonomy" id="1655439"/>
    <lineage>
        <taxon>Bacteria</taxon>
        <taxon>Bacillati</taxon>
        <taxon>Actinomycetota</taxon>
        <taxon>Actinomycetes</taxon>
        <taxon>Micromonosporales</taxon>
        <taxon>Micromonosporaceae</taxon>
        <taxon>Micromonospora</taxon>
    </lineage>
</organism>